<name>A0A7J8V9I3_9ROSI</name>
<dbReference type="InterPro" id="IPR001878">
    <property type="entry name" value="Znf_CCHC"/>
</dbReference>
<keyword evidence="4" id="KW-1185">Reference proteome</keyword>
<dbReference type="Pfam" id="PF14392">
    <property type="entry name" value="zf-CCHC_4"/>
    <property type="match status" value="1"/>
</dbReference>
<reference evidence="3 4" key="1">
    <citation type="journal article" date="2019" name="Genome Biol. Evol.">
        <title>Insights into the evolution of the New World diploid cottons (Gossypium, subgenus Houzingenia) based on genome sequencing.</title>
        <authorList>
            <person name="Grover C.E."/>
            <person name="Arick M.A. 2nd"/>
            <person name="Thrash A."/>
            <person name="Conover J.L."/>
            <person name="Sanders W.S."/>
            <person name="Peterson D.G."/>
            <person name="Frelichowski J.E."/>
            <person name="Scheffler J.A."/>
            <person name="Scheffler B.E."/>
            <person name="Wendel J.F."/>
        </authorList>
    </citation>
    <scope>NUCLEOTIDE SEQUENCE [LARGE SCALE GENOMIC DNA]</scope>
    <source>
        <strain evidence="3">57</strain>
        <tissue evidence="3">Leaf</tissue>
    </source>
</reference>
<dbReference type="InterPro" id="IPR025836">
    <property type="entry name" value="Zn_knuckle_CX2CX4HX4C"/>
</dbReference>
<accession>A0A7J8V9I3</accession>
<dbReference type="GO" id="GO:0003676">
    <property type="term" value="F:nucleic acid binding"/>
    <property type="evidence" value="ECO:0007669"/>
    <property type="project" value="InterPro"/>
</dbReference>
<evidence type="ECO:0000256" key="1">
    <source>
        <dbReference type="PROSITE-ProRule" id="PRU00047"/>
    </source>
</evidence>
<feature type="domain" description="CCHC-type" evidence="2">
    <location>
        <begin position="16"/>
        <end position="29"/>
    </location>
</feature>
<organism evidence="3 4">
    <name type="scientific">Gossypium klotzschianum</name>
    <dbReference type="NCBI Taxonomy" id="34286"/>
    <lineage>
        <taxon>Eukaryota</taxon>
        <taxon>Viridiplantae</taxon>
        <taxon>Streptophyta</taxon>
        <taxon>Embryophyta</taxon>
        <taxon>Tracheophyta</taxon>
        <taxon>Spermatophyta</taxon>
        <taxon>Magnoliopsida</taxon>
        <taxon>eudicotyledons</taxon>
        <taxon>Gunneridae</taxon>
        <taxon>Pentapetalae</taxon>
        <taxon>rosids</taxon>
        <taxon>malvids</taxon>
        <taxon>Malvales</taxon>
        <taxon>Malvaceae</taxon>
        <taxon>Malvoideae</taxon>
        <taxon>Gossypium</taxon>
    </lineage>
</organism>
<evidence type="ECO:0000313" key="4">
    <source>
        <dbReference type="Proteomes" id="UP000593573"/>
    </source>
</evidence>
<dbReference type="OrthoDB" id="1001670at2759"/>
<dbReference type="Proteomes" id="UP000593573">
    <property type="component" value="Unassembled WGS sequence"/>
</dbReference>
<evidence type="ECO:0000259" key="2">
    <source>
        <dbReference type="PROSITE" id="PS50158"/>
    </source>
</evidence>
<keyword evidence="1" id="KW-0863">Zinc-finger</keyword>
<protein>
    <recommendedName>
        <fullName evidence="2">CCHC-type domain-containing protein</fullName>
    </recommendedName>
</protein>
<keyword evidence="1" id="KW-0479">Metal-binding</keyword>
<dbReference type="AlphaFoldDB" id="A0A7J8V9I3"/>
<gene>
    <name evidence="3" type="ORF">Goklo_011622</name>
</gene>
<feature type="non-terminal residue" evidence="3">
    <location>
        <position position="110"/>
    </location>
</feature>
<proteinExistence type="predicted"/>
<keyword evidence="1" id="KW-0862">Zinc</keyword>
<dbReference type="GO" id="GO:0008270">
    <property type="term" value="F:zinc ion binding"/>
    <property type="evidence" value="ECO:0007669"/>
    <property type="project" value="UniProtKB-KW"/>
</dbReference>
<sequence length="110" mass="12302">NKWWISFKYEKLPLFCFGCGRVGHGLSDCSLLNPAEKIKIREDPPYTMALKAESNLVGKESIKFNNFSKNVRAQCSYTGGSEIELIEDKITGGVNNLMGMTHGRLQVSDE</sequence>
<dbReference type="EMBL" id="JABFAB010000009">
    <property type="protein sequence ID" value="MBA0659485.1"/>
    <property type="molecule type" value="Genomic_DNA"/>
</dbReference>
<comment type="caution">
    <text evidence="3">The sequence shown here is derived from an EMBL/GenBank/DDBJ whole genome shotgun (WGS) entry which is preliminary data.</text>
</comment>
<feature type="non-terminal residue" evidence="3">
    <location>
        <position position="1"/>
    </location>
</feature>
<evidence type="ECO:0000313" key="3">
    <source>
        <dbReference type="EMBL" id="MBA0659485.1"/>
    </source>
</evidence>
<dbReference type="PROSITE" id="PS50158">
    <property type="entry name" value="ZF_CCHC"/>
    <property type="match status" value="1"/>
</dbReference>